<feature type="chain" id="PRO_5008086023" evidence="2">
    <location>
        <begin position="21"/>
        <end position="537"/>
    </location>
</feature>
<evidence type="ECO:0000256" key="2">
    <source>
        <dbReference type="SAM" id="SignalP"/>
    </source>
</evidence>
<dbReference type="GO" id="GO:0031145">
    <property type="term" value="P:anaphase-promoting complex-dependent catabolic process"/>
    <property type="evidence" value="ECO:0007669"/>
    <property type="project" value="InterPro"/>
</dbReference>
<dbReference type="EMBL" id="LHPM01000009">
    <property type="protein sequence ID" value="OAL67995.1"/>
    <property type="molecule type" value="Genomic_DNA"/>
</dbReference>
<sequence length="537" mass="58484">MKLASAVFIGLAAFVAYAQATPVSPSETPTTGEFTRTPGTVVDTRKFQGKMSAKPSKRNTPTDDEVLTLDLSTISAPIQPEDPDHAILPSHTPAIRGRSGATIDCPPYAPWTCDGVTCFNFFTHNCCKGGVVCKDPDVCPTCSNIQAPVSYITPSSSTMFNPLPPIEPRDSHTLWYSSSYTGRSAANSSQNPTSGAQNPQPGRRNGRSQGTNTPLFSASFDPLSTLLAEERALTLRKQNIASFGFSWIRPAGFPKTMMGLREEELECEEGAGAGLGEGDIEEEEFMEGIEGGEGGLGLDGAGEGVEGDAGMERDLDGDIPDGDGEGFGLVEEGEEGYEDEEEEFLDEEEEGMMARDLDDDVPEAPDADEEDEEEDGDEDDQEDGYGDTSEVRPPNNTRTPGESHMMMERDLDGSVPDAPQETPSRQQEWEHTDSDEDVYDEDDDEVEEEEQEGEDEGTDEGHSRLSWASLPPGYIPHLTPSGPRRETEAERLFIERWGGNDDSIDIGSSDMLPANPLSISRRRSRRHADEDSDLEEM</sequence>
<dbReference type="InterPro" id="IPR008402">
    <property type="entry name" value="APC_su15/mnd2"/>
</dbReference>
<dbReference type="VEuPathDB" id="FungiDB:TERG_06502"/>
<gene>
    <name evidence="3" type="ORF">A7C99_1128</name>
</gene>
<evidence type="ECO:0000313" key="3">
    <source>
        <dbReference type="EMBL" id="OAL67995.1"/>
    </source>
</evidence>
<organism evidence="3 4">
    <name type="scientific">Trichophyton rubrum</name>
    <name type="common">Athlete's foot fungus</name>
    <name type="synonym">Epidermophyton rubrum</name>
    <dbReference type="NCBI Taxonomy" id="5551"/>
    <lineage>
        <taxon>Eukaryota</taxon>
        <taxon>Fungi</taxon>
        <taxon>Dikarya</taxon>
        <taxon>Ascomycota</taxon>
        <taxon>Pezizomycotina</taxon>
        <taxon>Eurotiomycetes</taxon>
        <taxon>Eurotiomycetidae</taxon>
        <taxon>Onygenales</taxon>
        <taxon>Arthrodermataceae</taxon>
        <taxon>Trichophyton</taxon>
    </lineage>
</organism>
<dbReference type="VEuPathDB" id="FungiDB:TERG_06501"/>
<evidence type="ECO:0000313" key="4">
    <source>
        <dbReference type="Proteomes" id="UP000243015"/>
    </source>
</evidence>
<accession>A0A178F7R2</accession>
<name>A0A178F7R2_TRIRU</name>
<dbReference type="GO" id="GO:0005680">
    <property type="term" value="C:anaphase-promoting complex"/>
    <property type="evidence" value="ECO:0007669"/>
    <property type="project" value="InterPro"/>
</dbReference>
<feature type="compositionally biased region" description="Polar residues" evidence="1">
    <location>
        <begin position="182"/>
        <end position="200"/>
    </location>
</feature>
<dbReference type="Pfam" id="PF05841">
    <property type="entry name" value="Apc15p"/>
    <property type="match status" value="1"/>
</dbReference>
<feature type="region of interest" description="Disordered" evidence="1">
    <location>
        <begin position="302"/>
        <end position="537"/>
    </location>
</feature>
<feature type="signal peptide" evidence="2">
    <location>
        <begin position="1"/>
        <end position="20"/>
    </location>
</feature>
<protein>
    <submittedName>
        <fullName evidence="3">Uncharacterized protein</fullName>
    </submittedName>
</protein>
<proteinExistence type="predicted"/>
<evidence type="ECO:0000256" key="1">
    <source>
        <dbReference type="SAM" id="MobiDB-lite"/>
    </source>
</evidence>
<keyword evidence="2" id="KW-0732">Signal</keyword>
<feature type="region of interest" description="Disordered" evidence="1">
    <location>
        <begin position="182"/>
        <end position="217"/>
    </location>
</feature>
<feature type="compositionally biased region" description="Acidic residues" evidence="1">
    <location>
        <begin position="331"/>
        <end position="385"/>
    </location>
</feature>
<feature type="compositionally biased region" description="Basic and acidic residues" evidence="1">
    <location>
        <begin position="483"/>
        <end position="494"/>
    </location>
</feature>
<reference evidence="3 4" key="1">
    <citation type="submission" date="2016-05" db="EMBL/GenBank/DDBJ databases">
        <title>Genome sequencing of Trichophyton rubrum CMCC(F)T1i isolated from hair.</title>
        <authorList>
            <person name="Zhan P."/>
            <person name="Tao Y."/>
            <person name="Liu W."/>
        </authorList>
    </citation>
    <scope>NUCLEOTIDE SEQUENCE [LARGE SCALE GENOMIC DNA]</scope>
    <source>
        <strain evidence="4">CMCC(F)T1i</strain>
    </source>
</reference>
<feature type="compositionally biased region" description="Acidic residues" evidence="1">
    <location>
        <begin position="433"/>
        <end position="458"/>
    </location>
</feature>
<dbReference type="Proteomes" id="UP000243015">
    <property type="component" value="Unassembled WGS sequence"/>
</dbReference>
<feature type="compositionally biased region" description="Polar residues" evidence="1">
    <location>
        <begin position="207"/>
        <end position="216"/>
    </location>
</feature>
<comment type="caution">
    <text evidence="3">The sequence shown here is derived from an EMBL/GenBank/DDBJ whole genome shotgun (WGS) entry which is preliminary data.</text>
</comment>
<dbReference type="AlphaFoldDB" id="A0A178F7R2"/>